<protein>
    <submittedName>
        <fullName evidence="1">Uncharacterized protein</fullName>
    </submittedName>
</protein>
<dbReference type="EMBL" id="JBBPBN010000052">
    <property type="protein sequence ID" value="KAK8991392.1"/>
    <property type="molecule type" value="Genomic_DNA"/>
</dbReference>
<dbReference type="Proteomes" id="UP001396334">
    <property type="component" value="Unassembled WGS sequence"/>
</dbReference>
<sequence length="126" mass="14660">MLETIKCWTVSRETIPREKSNSIGEKNKAGLRQVFRIEDGLYFTPARCSISMIVSQYPYIHCLGVPSLPHYCYLPSVYGKLDPIKETILARIRHQIHLPILFILIKNQYLVLVLDQRNPMQPTAYR</sequence>
<keyword evidence="2" id="KW-1185">Reference proteome</keyword>
<proteinExistence type="predicted"/>
<name>A0ABR2PSH2_9ROSI</name>
<evidence type="ECO:0000313" key="2">
    <source>
        <dbReference type="Proteomes" id="UP001396334"/>
    </source>
</evidence>
<comment type="caution">
    <text evidence="1">The sequence shown here is derived from an EMBL/GenBank/DDBJ whole genome shotgun (WGS) entry which is preliminary data.</text>
</comment>
<organism evidence="1 2">
    <name type="scientific">Hibiscus sabdariffa</name>
    <name type="common">roselle</name>
    <dbReference type="NCBI Taxonomy" id="183260"/>
    <lineage>
        <taxon>Eukaryota</taxon>
        <taxon>Viridiplantae</taxon>
        <taxon>Streptophyta</taxon>
        <taxon>Embryophyta</taxon>
        <taxon>Tracheophyta</taxon>
        <taxon>Spermatophyta</taxon>
        <taxon>Magnoliopsida</taxon>
        <taxon>eudicotyledons</taxon>
        <taxon>Gunneridae</taxon>
        <taxon>Pentapetalae</taxon>
        <taxon>rosids</taxon>
        <taxon>malvids</taxon>
        <taxon>Malvales</taxon>
        <taxon>Malvaceae</taxon>
        <taxon>Malvoideae</taxon>
        <taxon>Hibiscus</taxon>
    </lineage>
</organism>
<evidence type="ECO:0000313" key="1">
    <source>
        <dbReference type="EMBL" id="KAK8991392.1"/>
    </source>
</evidence>
<accession>A0ABR2PSH2</accession>
<reference evidence="1 2" key="1">
    <citation type="journal article" date="2024" name="G3 (Bethesda)">
        <title>Genome assembly of Hibiscus sabdariffa L. provides insights into metabolisms of medicinal natural products.</title>
        <authorList>
            <person name="Kim T."/>
        </authorList>
    </citation>
    <scope>NUCLEOTIDE SEQUENCE [LARGE SCALE GENOMIC DNA]</scope>
    <source>
        <strain evidence="1">TK-2024</strain>
        <tissue evidence="1">Old leaves</tissue>
    </source>
</reference>
<gene>
    <name evidence="1" type="ORF">V6N11_062407</name>
</gene>